<gene>
    <name evidence="3" type="ORF">ASZ90_009991</name>
</gene>
<keyword evidence="1" id="KW-1133">Transmembrane helix</keyword>
<protein>
    <submittedName>
        <fullName evidence="3">Membrane bound hydrogenase, mbhe subunit</fullName>
    </submittedName>
</protein>
<accession>A0A0W8FHM1</accession>
<comment type="caution">
    <text evidence="3">The sequence shown here is derived from an EMBL/GenBank/DDBJ whole genome shotgun (WGS) entry which is preliminary data.</text>
</comment>
<evidence type="ECO:0000259" key="2">
    <source>
        <dbReference type="Pfam" id="PF20501"/>
    </source>
</evidence>
<keyword evidence="1" id="KW-0472">Membrane</keyword>
<evidence type="ECO:0000256" key="1">
    <source>
        <dbReference type="SAM" id="Phobius"/>
    </source>
</evidence>
<name>A0A0W8FHM1_9ZZZZ</name>
<feature type="transmembrane region" description="Helical" evidence="1">
    <location>
        <begin position="65"/>
        <end position="82"/>
    </location>
</feature>
<dbReference type="EMBL" id="LNQE01001209">
    <property type="protein sequence ID" value="KUG20257.1"/>
    <property type="molecule type" value="Genomic_DNA"/>
</dbReference>
<evidence type="ECO:0000313" key="3">
    <source>
        <dbReference type="EMBL" id="KUG20257.1"/>
    </source>
</evidence>
<reference evidence="3" key="1">
    <citation type="journal article" date="2015" name="Proc. Natl. Acad. Sci. U.S.A.">
        <title>Networks of energetic and metabolic interactions define dynamics in microbial communities.</title>
        <authorList>
            <person name="Embree M."/>
            <person name="Liu J.K."/>
            <person name="Al-Bassam M.M."/>
            <person name="Zengler K."/>
        </authorList>
    </citation>
    <scope>NUCLEOTIDE SEQUENCE</scope>
</reference>
<dbReference type="InterPro" id="IPR046806">
    <property type="entry name" value="MrpA_C/MbhE"/>
</dbReference>
<dbReference type="PANTHER" id="PTHR43373">
    <property type="entry name" value="NA(+)/H(+) ANTIPORTER SUBUNIT"/>
    <property type="match status" value="1"/>
</dbReference>
<dbReference type="PANTHER" id="PTHR43373:SF1">
    <property type="entry name" value="NA(+)_H(+) ANTIPORTER SUBUNIT A"/>
    <property type="match status" value="1"/>
</dbReference>
<dbReference type="InterPro" id="IPR050616">
    <property type="entry name" value="CPA3_Na-H_Antiporter_A"/>
</dbReference>
<sequence length="94" mass="10281">MKQILMAATVLILLGGFLIPAIGLEFGNPAYADMDEYMIENGQELAGINNIVTAVLFDFRGFDTLGEATVLFTAVLGIGLVFRKLRAGDEYEYE</sequence>
<proteinExistence type="predicted"/>
<keyword evidence="1" id="KW-0812">Transmembrane</keyword>
<organism evidence="3">
    <name type="scientific">hydrocarbon metagenome</name>
    <dbReference type="NCBI Taxonomy" id="938273"/>
    <lineage>
        <taxon>unclassified sequences</taxon>
        <taxon>metagenomes</taxon>
        <taxon>ecological metagenomes</taxon>
    </lineage>
</organism>
<dbReference type="AlphaFoldDB" id="A0A0W8FHM1"/>
<feature type="domain" description="MrpA C-terminal/MbhE" evidence="2">
    <location>
        <begin position="28"/>
        <end position="89"/>
    </location>
</feature>
<dbReference type="Pfam" id="PF20501">
    <property type="entry name" value="MbhE"/>
    <property type="match status" value="1"/>
</dbReference>